<name>A0ACB8BRM3_9AGAM</name>
<organism evidence="1 2">
    <name type="scientific">Leucogyrophana mollusca</name>
    <dbReference type="NCBI Taxonomy" id="85980"/>
    <lineage>
        <taxon>Eukaryota</taxon>
        <taxon>Fungi</taxon>
        <taxon>Dikarya</taxon>
        <taxon>Basidiomycota</taxon>
        <taxon>Agaricomycotina</taxon>
        <taxon>Agaricomycetes</taxon>
        <taxon>Agaricomycetidae</taxon>
        <taxon>Boletales</taxon>
        <taxon>Boletales incertae sedis</taxon>
        <taxon>Leucogyrophana</taxon>
    </lineage>
</organism>
<accession>A0ACB8BRM3</accession>
<keyword evidence="2" id="KW-1185">Reference proteome</keyword>
<dbReference type="Proteomes" id="UP000790709">
    <property type="component" value="Unassembled WGS sequence"/>
</dbReference>
<evidence type="ECO:0000313" key="2">
    <source>
        <dbReference type="Proteomes" id="UP000790709"/>
    </source>
</evidence>
<reference evidence="1" key="1">
    <citation type="journal article" date="2021" name="New Phytol.">
        <title>Evolutionary innovations through gain and loss of genes in the ectomycorrhizal Boletales.</title>
        <authorList>
            <person name="Wu G."/>
            <person name="Miyauchi S."/>
            <person name="Morin E."/>
            <person name="Kuo A."/>
            <person name="Drula E."/>
            <person name="Varga T."/>
            <person name="Kohler A."/>
            <person name="Feng B."/>
            <person name="Cao Y."/>
            <person name="Lipzen A."/>
            <person name="Daum C."/>
            <person name="Hundley H."/>
            <person name="Pangilinan J."/>
            <person name="Johnson J."/>
            <person name="Barry K."/>
            <person name="LaButti K."/>
            <person name="Ng V."/>
            <person name="Ahrendt S."/>
            <person name="Min B."/>
            <person name="Choi I.G."/>
            <person name="Park H."/>
            <person name="Plett J.M."/>
            <person name="Magnuson J."/>
            <person name="Spatafora J.W."/>
            <person name="Nagy L.G."/>
            <person name="Henrissat B."/>
            <person name="Grigoriev I.V."/>
            <person name="Yang Z.L."/>
            <person name="Xu J."/>
            <person name="Martin F.M."/>
        </authorList>
    </citation>
    <scope>NUCLEOTIDE SEQUENCE</scope>
    <source>
        <strain evidence="1">KUC20120723A-06</strain>
    </source>
</reference>
<proteinExistence type="predicted"/>
<feature type="non-terminal residue" evidence="1">
    <location>
        <position position="353"/>
    </location>
</feature>
<keyword evidence="1" id="KW-0808">Transferase</keyword>
<evidence type="ECO:0000313" key="1">
    <source>
        <dbReference type="EMBL" id="KAH7928304.1"/>
    </source>
</evidence>
<sequence>MSTLNDKLRAALKSREERHILRRLPDPTPGPSPTSSSPLTDFTSNDYLSLSSSPHLRRLFLAKLSSAPHVLGTTASRLLSNPAPHAQLEARLARYLRADAALLFTSGYDANVGFFSAVPQAGDVVVYDEYIHASVHDGMRASRCADRAPNPNTYAYTDTTTSTPASLLPFAHNSLPALLTVLKTLLRHRPALADGTSSVFIAVESLYSMDGTLAPLLAIVEAAETLFPRGNAHVVVDEAHATGVYGRGRVVEMGLEGRVLARLCTFGKALAGSGAVILTTELIRDYLVNYARSLIYTTSLTHANVIAIDCSFDLLEDGTAEVLAAKLFDLSTYLLDLLRPHLATIPPRLLSLP</sequence>
<protein>
    <submittedName>
        <fullName evidence="1">PLP-dependent transferase</fullName>
    </submittedName>
</protein>
<comment type="caution">
    <text evidence="1">The sequence shown here is derived from an EMBL/GenBank/DDBJ whole genome shotgun (WGS) entry which is preliminary data.</text>
</comment>
<gene>
    <name evidence="1" type="ORF">BV22DRAFT_1059043</name>
</gene>
<dbReference type="EMBL" id="MU266354">
    <property type="protein sequence ID" value="KAH7928304.1"/>
    <property type="molecule type" value="Genomic_DNA"/>
</dbReference>